<name>A0A1W1D4I0_9ZZZZ</name>
<dbReference type="GO" id="GO:0009338">
    <property type="term" value="C:exodeoxyribonuclease V complex"/>
    <property type="evidence" value="ECO:0007669"/>
    <property type="project" value="TreeGrafter"/>
</dbReference>
<dbReference type="EMBL" id="FPHP01000029">
    <property type="protein sequence ID" value="SFV75352.1"/>
    <property type="molecule type" value="Genomic_DNA"/>
</dbReference>
<dbReference type="GO" id="GO:0017116">
    <property type="term" value="F:single-stranded DNA helicase activity"/>
    <property type="evidence" value="ECO:0007669"/>
    <property type="project" value="TreeGrafter"/>
</dbReference>
<evidence type="ECO:0000259" key="3">
    <source>
        <dbReference type="SMART" id="SM00382"/>
    </source>
</evidence>
<accession>A0A1W1D4I0</accession>
<dbReference type="PANTHER" id="PTHR43788">
    <property type="entry name" value="DNA2/NAM7 HELICASE FAMILY MEMBER"/>
    <property type="match status" value="1"/>
</dbReference>
<protein>
    <submittedName>
        <fullName evidence="4">RecD-like DNA helicase YrrC</fullName>
    </submittedName>
</protein>
<dbReference type="Pfam" id="PF14490">
    <property type="entry name" value="HHH_RecD2"/>
    <property type="match status" value="1"/>
</dbReference>
<evidence type="ECO:0000256" key="2">
    <source>
        <dbReference type="ARBA" id="ARBA00022840"/>
    </source>
</evidence>
<dbReference type="InterPro" id="IPR029493">
    <property type="entry name" value="RecD2-like_HHH"/>
</dbReference>
<keyword evidence="1" id="KW-0547">Nucleotide-binding</keyword>
<dbReference type="SMART" id="SM00382">
    <property type="entry name" value="AAA"/>
    <property type="match status" value="1"/>
</dbReference>
<evidence type="ECO:0000313" key="4">
    <source>
        <dbReference type="EMBL" id="SFV75352.1"/>
    </source>
</evidence>
<dbReference type="PANTHER" id="PTHR43788:SF6">
    <property type="entry name" value="DNA HELICASE B"/>
    <property type="match status" value="1"/>
</dbReference>
<keyword evidence="2" id="KW-0067">ATP-binding</keyword>
<dbReference type="Gene3D" id="3.40.50.300">
    <property type="entry name" value="P-loop containing nucleotide triphosphate hydrolases"/>
    <property type="match status" value="2"/>
</dbReference>
<dbReference type="Pfam" id="PF13538">
    <property type="entry name" value="UvrD_C_2"/>
    <property type="match status" value="1"/>
</dbReference>
<dbReference type="Pfam" id="PF13604">
    <property type="entry name" value="AAA_30"/>
    <property type="match status" value="1"/>
</dbReference>
<organism evidence="4">
    <name type="scientific">hydrothermal vent metagenome</name>
    <dbReference type="NCBI Taxonomy" id="652676"/>
    <lineage>
        <taxon>unclassified sequences</taxon>
        <taxon>metagenomes</taxon>
        <taxon>ecological metagenomes</taxon>
    </lineage>
</organism>
<dbReference type="InterPro" id="IPR050534">
    <property type="entry name" value="Coronavir_polyprotein_1ab"/>
</dbReference>
<keyword evidence="4" id="KW-0347">Helicase</keyword>
<dbReference type="CDD" id="cd18809">
    <property type="entry name" value="SF1_C_RecD"/>
    <property type="match status" value="1"/>
</dbReference>
<dbReference type="InterPro" id="IPR027417">
    <property type="entry name" value="P-loop_NTPase"/>
</dbReference>
<dbReference type="GO" id="GO:0005524">
    <property type="term" value="F:ATP binding"/>
    <property type="evidence" value="ECO:0007669"/>
    <property type="project" value="UniProtKB-KW"/>
</dbReference>
<dbReference type="Gene3D" id="1.10.10.2220">
    <property type="match status" value="1"/>
</dbReference>
<proteinExistence type="predicted"/>
<evidence type="ECO:0000256" key="1">
    <source>
        <dbReference type="ARBA" id="ARBA00022741"/>
    </source>
</evidence>
<dbReference type="Gene3D" id="2.30.30.940">
    <property type="match status" value="1"/>
</dbReference>
<dbReference type="AlphaFoldDB" id="A0A1W1D4I0"/>
<dbReference type="CDD" id="cd17933">
    <property type="entry name" value="DEXSc_RecD-like"/>
    <property type="match status" value="1"/>
</dbReference>
<dbReference type="InterPro" id="IPR003593">
    <property type="entry name" value="AAA+_ATPase"/>
</dbReference>
<dbReference type="SUPFAM" id="SSF52540">
    <property type="entry name" value="P-loop containing nucleoside triphosphate hydrolases"/>
    <property type="match status" value="2"/>
</dbReference>
<gene>
    <name evidence="4" type="ORF">MNB_SM-3-372</name>
</gene>
<keyword evidence="4" id="KW-0378">Hydrolase</keyword>
<feature type="domain" description="AAA+ ATPase" evidence="3">
    <location>
        <begin position="327"/>
        <end position="457"/>
    </location>
</feature>
<dbReference type="GO" id="GO:0006310">
    <property type="term" value="P:DNA recombination"/>
    <property type="evidence" value="ECO:0007669"/>
    <property type="project" value="TreeGrafter"/>
</dbReference>
<sequence>MQHTTLIGQIEKILFEEEGFFVAVLKTGEKISGVYYESDVKHIKNAAITLTGFWDNHKKYGKTFKFVSLKVNQNELFFFLTKIVKGFTKKLASDLIEQFGQEGLVEVLDNDIEKLLEFKGVKEKRLKKIQNSWKQFRSMRRLGEMLTPYDVSPTLLTTIATAMKDVEEPCQKIKDNPYILTNIHSIGFKRADELALKMGVEKENEHRIRFAMDYVLLDFCEANGNSCIQKEVLFSGLNELLGFSDKEHLYEAALIERVAEQNIVVMKNERVSPARLYDAEKFLYENIKERAKRDHGGFVKDLDAFLASSDLVLGEQQRQAVEVINSGKSILFLVGYAGTGKSTTSKTLLNLINTQYDTNEIMTCALSGIASQRIADTTGYESATIQSLLVKYEKVDYFPFSVMLIDEASMINSSLFARVVKKIKKDAILIIVGDDAQLPPIGAGNVLSDMLQLKLAPIVKLTKIYRQSEDQAITLIANEIRKGVVPEYRQKYEDFEFRDISIANYYALKQTLSQNELKELREKNSQDIIIEIVHEVLASLKKARYRLQNKQIKEYLNYFQVITPMKGGTLGANNLNKVLQEYFNPNPTKCVKRGNLELRLMDKVVHTKNENMPSWDSEGFKAGEDPIPRRIFNGMSGLLFKIDEEEEQVFVFYPNEDVVVVYEYEELKSHLMLSYALTIHKVQGMEYDIVVMPMSFTHYIMHNTKLIYTAITRAKHRCIIIGESGAFESGCKRQEVTFRDTVLLELKN</sequence>
<reference evidence="4" key="1">
    <citation type="submission" date="2016-10" db="EMBL/GenBank/DDBJ databases">
        <authorList>
            <person name="de Groot N.N."/>
        </authorList>
    </citation>
    <scope>NUCLEOTIDE SEQUENCE</scope>
</reference>
<dbReference type="InterPro" id="IPR027785">
    <property type="entry name" value="UvrD-like_helicase_C"/>
</dbReference>